<feature type="domain" description="DDE-1" evidence="1">
    <location>
        <begin position="1"/>
        <end position="48"/>
    </location>
</feature>
<comment type="caution">
    <text evidence="2">The sequence shown here is derived from an EMBL/GenBank/DDBJ whole genome shotgun (WGS) entry which is preliminary data.</text>
</comment>
<evidence type="ECO:0000259" key="1">
    <source>
        <dbReference type="Pfam" id="PF03184"/>
    </source>
</evidence>
<dbReference type="OrthoDB" id="2425962at2759"/>
<accession>A0A9N9E220</accession>
<evidence type="ECO:0000313" key="3">
    <source>
        <dbReference type="Proteomes" id="UP000789572"/>
    </source>
</evidence>
<keyword evidence="3" id="KW-1185">Reference proteome</keyword>
<dbReference type="Pfam" id="PF03184">
    <property type="entry name" value="DDE_1"/>
    <property type="match status" value="1"/>
</dbReference>
<dbReference type="EMBL" id="CAJVPJ010005421">
    <property type="protein sequence ID" value="CAG8661279.1"/>
    <property type="molecule type" value="Genomic_DNA"/>
</dbReference>
<protein>
    <submittedName>
        <fullName evidence="2">11178_t:CDS:1</fullName>
    </submittedName>
</protein>
<dbReference type="Proteomes" id="UP000789572">
    <property type="component" value="Unassembled WGS sequence"/>
</dbReference>
<dbReference type="AlphaFoldDB" id="A0A9N9E220"/>
<dbReference type="GO" id="GO:0003676">
    <property type="term" value="F:nucleic acid binding"/>
    <property type="evidence" value="ECO:0007669"/>
    <property type="project" value="InterPro"/>
</dbReference>
<feature type="non-terminal residue" evidence="2">
    <location>
        <position position="49"/>
    </location>
</feature>
<organism evidence="2 3">
    <name type="scientific">Paraglomus occultum</name>
    <dbReference type="NCBI Taxonomy" id="144539"/>
    <lineage>
        <taxon>Eukaryota</taxon>
        <taxon>Fungi</taxon>
        <taxon>Fungi incertae sedis</taxon>
        <taxon>Mucoromycota</taxon>
        <taxon>Glomeromycotina</taxon>
        <taxon>Glomeromycetes</taxon>
        <taxon>Paraglomerales</taxon>
        <taxon>Paraglomeraceae</taxon>
        <taxon>Paraglomus</taxon>
    </lineage>
</organism>
<gene>
    <name evidence="2" type="ORF">POCULU_LOCUS10471</name>
</gene>
<proteinExistence type="predicted"/>
<dbReference type="InterPro" id="IPR004875">
    <property type="entry name" value="DDE_SF_endonuclease_dom"/>
</dbReference>
<name>A0A9N9E220_9GLOM</name>
<sequence length="49" mass="5321">MDSFSAHLLDSVKRHLGEKKTDIAIIPGGLTSRVQPLDVAINKSFKSKA</sequence>
<evidence type="ECO:0000313" key="2">
    <source>
        <dbReference type="EMBL" id="CAG8661279.1"/>
    </source>
</evidence>
<reference evidence="2" key="1">
    <citation type="submission" date="2021-06" db="EMBL/GenBank/DDBJ databases">
        <authorList>
            <person name="Kallberg Y."/>
            <person name="Tangrot J."/>
            <person name="Rosling A."/>
        </authorList>
    </citation>
    <scope>NUCLEOTIDE SEQUENCE</scope>
    <source>
        <strain evidence="2">IA702</strain>
    </source>
</reference>